<keyword evidence="2" id="KW-1185">Reference proteome</keyword>
<protein>
    <submittedName>
        <fullName evidence="1">Uncharacterized protein</fullName>
    </submittedName>
</protein>
<dbReference type="Proteomes" id="UP000075920">
    <property type="component" value="Unassembled WGS sequence"/>
</dbReference>
<reference evidence="1" key="2">
    <citation type="submission" date="2020-05" db="UniProtKB">
        <authorList>
            <consortium name="EnsemblMetazoa"/>
        </authorList>
    </citation>
    <scope>IDENTIFICATION</scope>
    <source>
        <strain evidence="1">MINIMUS1</strain>
    </source>
</reference>
<dbReference type="EnsemblMetazoa" id="AMIN014176-RA">
    <property type="protein sequence ID" value="AMIN014176-PA"/>
    <property type="gene ID" value="AMIN014176"/>
</dbReference>
<accession>A0A182WN78</accession>
<name>A0A182WN78_9DIPT</name>
<sequence length="57" mass="6478">MIVAFHLLCAPESFADYVECFNVLVCVCVWAGACMRLMHFADTPFPKEIPKQQENGR</sequence>
<dbReference type="AlphaFoldDB" id="A0A182WN78"/>
<dbReference type="VEuPathDB" id="VectorBase:AMIN014176"/>
<reference evidence="2" key="1">
    <citation type="submission" date="2013-03" db="EMBL/GenBank/DDBJ databases">
        <title>The Genome Sequence of Anopheles minimus MINIMUS1.</title>
        <authorList>
            <consortium name="The Broad Institute Genomics Platform"/>
            <person name="Neafsey D.E."/>
            <person name="Walton C."/>
            <person name="Walker B."/>
            <person name="Young S.K."/>
            <person name="Zeng Q."/>
            <person name="Gargeya S."/>
            <person name="Fitzgerald M."/>
            <person name="Haas B."/>
            <person name="Abouelleil A."/>
            <person name="Allen A.W."/>
            <person name="Alvarado L."/>
            <person name="Arachchi H.M."/>
            <person name="Berlin A.M."/>
            <person name="Chapman S.B."/>
            <person name="Gainer-Dewar J."/>
            <person name="Goldberg J."/>
            <person name="Griggs A."/>
            <person name="Gujja S."/>
            <person name="Hansen M."/>
            <person name="Howarth C."/>
            <person name="Imamovic A."/>
            <person name="Ireland A."/>
            <person name="Larimer J."/>
            <person name="McCowan C."/>
            <person name="Murphy C."/>
            <person name="Pearson M."/>
            <person name="Poon T.W."/>
            <person name="Priest M."/>
            <person name="Roberts A."/>
            <person name="Saif S."/>
            <person name="Shea T."/>
            <person name="Sisk P."/>
            <person name="Sykes S."/>
            <person name="Wortman J."/>
            <person name="Nusbaum C."/>
            <person name="Birren B."/>
        </authorList>
    </citation>
    <scope>NUCLEOTIDE SEQUENCE [LARGE SCALE GENOMIC DNA]</scope>
    <source>
        <strain evidence="2">MINIMUS1</strain>
    </source>
</reference>
<evidence type="ECO:0000313" key="2">
    <source>
        <dbReference type="Proteomes" id="UP000075920"/>
    </source>
</evidence>
<evidence type="ECO:0000313" key="1">
    <source>
        <dbReference type="EnsemblMetazoa" id="AMIN014176-PA"/>
    </source>
</evidence>
<organism evidence="1 2">
    <name type="scientific">Anopheles minimus</name>
    <dbReference type="NCBI Taxonomy" id="112268"/>
    <lineage>
        <taxon>Eukaryota</taxon>
        <taxon>Metazoa</taxon>
        <taxon>Ecdysozoa</taxon>
        <taxon>Arthropoda</taxon>
        <taxon>Hexapoda</taxon>
        <taxon>Insecta</taxon>
        <taxon>Pterygota</taxon>
        <taxon>Neoptera</taxon>
        <taxon>Endopterygota</taxon>
        <taxon>Diptera</taxon>
        <taxon>Nematocera</taxon>
        <taxon>Culicoidea</taxon>
        <taxon>Culicidae</taxon>
        <taxon>Anophelinae</taxon>
        <taxon>Anopheles</taxon>
    </lineage>
</organism>
<proteinExistence type="predicted"/>